<dbReference type="Pfam" id="PF00106">
    <property type="entry name" value="adh_short"/>
    <property type="match status" value="1"/>
</dbReference>
<dbReference type="GeneID" id="141454224"/>
<dbReference type="InterPro" id="IPR002347">
    <property type="entry name" value="SDR_fam"/>
</dbReference>
<dbReference type="AlphaFoldDB" id="T1HIH0"/>
<dbReference type="SUPFAM" id="SSF51735">
    <property type="entry name" value="NAD(P)-binding Rossmann-fold domains"/>
    <property type="match status" value="1"/>
</dbReference>
<evidence type="ECO:0000313" key="1">
    <source>
        <dbReference type="EnsemblMetazoa" id="RPRC003843-PA"/>
    </source>
</evidence>
<dbReference type="Gene3D" id="3.40.50.720">
    <property type="entry name" value="NAD(P)-binding Rossmann-like Domain"/>
    <property type="match status" value="1"/>
</dbReference>
<proteinExistence type="predicted"/>
<organism evidence="1 2">
    <name type="scientific">Rhodnius prolixus</name>
    <name type="common">Triatomid bug</name>
    <dbReference type="NCBI Taxonomy" id="13249"/>
    <lineage>
        <taxon>Eukaryota</taxon>
        <taxon>Metazoa</taxon>
        <taxon>Ecdysozoa</taxon>
        <taxon>Arthropoda</taxon>
        <taxon>Hexapoda</taxon>
        <taxon>Insecta</taxon>
        <taxon>Pterygota</taxon>
        <taxon>Neoptera</taxon>
        <taxon>Paraneoptera</taxon>
        <taxon>Hemiptera</taxon>
        <taxon>Heteroptera</taxon>
        <taxon>Panheteroptera</taxon>
        <taxon>Cimicomorpha</taxon>
        <taxon>Reduviidae</taxon>
        <taxon>Triatominae</taxon>
        <taxon>Rhodnius</taxon>
    </lineage>
</organism>
<dbReference type="InParanoid" id="T1HIH0"/>
<dbReference type="RefSeq" id="XP_073984344.1">
    <property type="nucleotide sequence ID" value="XM_074128243.1"/>
</dbReference>
<dbReference type="FunCoup" id="T1HIH0">
    <property type="interactions" value="20"/>
</dbReference>
<dbReference type="EMBL" id="ACPB03001249">
    <property type="status" value="NOT_ANNOTATED_CDS"/>
    <property type="molecule type" value="Genomic_DNA"/>
</dbReference>
<dbReference type="VEuPathDB" id="VectorBase:RPRC003843"/>
<dbReference type="HOGENOM" id="CLU_010194_2_0_1"/>
<dbReference type="eggNOG" id="KOG1610">
    <property type="taxonomic scope" value="Eukaryota"/>
</dbReference>
<dbReference type="STRING" id="13249.T1HIH0"/>
<dbReference type="EnsemblMetazoa" id="RPRC003843-RA">
    <property type="protein sequence ID" value="RPRC003843-PA"/>
    <property type="gene ID" value="RPRC003843"/>
</dbReference>
<dbReference type="GO" id="GO:0008202">
    <property type="term" value="P:steroid metabolic process"/>
    <property type="evidence" value="ECO:0007669"/>
    <property type="project" value="TreeGrafter"/>
</dbReference>
<sequence>MKVGERGKKEKEKEVQWDLIDRCLLPLIFSHAAAVIITTFLNTLNISQISFFSVFFILVFFTLLITLSFHNLKVSYAGKCIVLSGCENHIGYSIAKYLDDLGFTVYAGFNGNEKQKQKLKNECSGRLNTLDLDISSEESITVVLKNVQQLQTGVWAVVNAASWSAFGESEWVPTSVLKKTIDVNLLGAIALSRSFLPVLRKTKGRIINITSIAGRIRSGIRSPLCIVSSGLQSFSDCLRLNMKRWGVDVVLIETGMTTTGAWYERNDMLNEARKLWHSLNGDQREVYNEKYFECKITSMNEYSNDQEDLSMLLKAVGDAVTRTFPLARYTPVTRKEKLQAFVAEHLPHSVYSIMYE</sequence>
<name>T1HIH0_RHOPR</name>
<dbReference type="InterPro" id="IPR036291">
    <property type="entry name" value="NAD(P)-bd_dom_sf"/>
</dbReference>
<dbReference type="PANTHER" id="PTHR43313:SF50">
    <property type="entry name" value="GH26015P"/>
    <property type="match status" value="1"/>
</dbReference>
<dbReference type="OMA" id="RVEMACF"/>
<evidence type="ECO:0000313" key="2">
    <source>
        <dbReference type="Proteomes" id="UP000015103"/>
    </source>
</evidence>
<dbReference type="GO" id="GO:0016491">
    <property type="term" value="F:oxidoreductase activity"/>
    <property type="evidence" value="ECO:0007669"/>
    <property type="project" value="TreeGrafter"/>
</dbReference>
<protein>
    <submittedName>
        <fullName evidence="1">Uncharacterized protein</fullName>
    </submittedName>
</protein>
<dbReference type="PANTHER" id="PTHR43313">
    <property type="entry name" value="SHORT-CHAIN DEHYDROGENASE/REDUCTASE FAMILY 9C"/>
    <property type="match status" value="1"/>
</dbReference>
<dbReference type="PRINTS" id="PR00081">
    <property type="entry name" value="GDHRDH"/>
</dbReference>
<accession>T1HIH0</accession>
<dbReference type="Proteomes" id="UP000015103">
    <property type="component" value="Unassembled WGS sequence"/>
</dbReference>
<keyword evidence="2" id="KW-1185">Reference proteome</keyword>
<reference evidence="1" key="1">
    <citation type="submission" date="2015-05" db="UniProtKB">
        <authorList>
            <consortium name="EnsemblMetazoa"/>
        </authorList>
    </citation>
    <scope>IDENTIFICATION</scope>
</reference>